<dbReference type="InterPro" id="IPR050179">
    <property type="entry name" value="Trans_hexapeptide_repeat"/>
</dbReference>
<dbReference type="InterPro" id="IPR011004">
    <property type="entry name" value="Trimer_LpxA-like_sf"/>
</dbReference>
<dbReference type="Pfam" id="PF00132">
    <property type="entry name" value="Hexapep"/>
    <property type="match status" value="2"/>
</dbReference>
<evidence type="ECO:0000256" key="1">
    <source>
        <dbReference type="ARBA" id="ARBA00007274"/>
    </source>
</evidence>
<reference evidence="2" key="1">
    <citation type="submission" date="2022-04" db="EMBL/GenBank/DDBJ databases">
        <authorList>
            <person name="Liu G."/>
        </authorList>
    </citation>
    <scope>NUCLEOTIDE SEQUENCE</scope>
    <source>
        <strain evidence="2">RG22</strain>
    </source>
</reference>
<dbReference type="PANTHER" id="PTHR43300:SF4">
    <property type="entry name" value="ACYL-[ACYL-CARRIER-PROTEIN]--UDP-N-ACETYLGLUCOSAMINE O-ACYLTRANSFERASE"/>
    <property type="match status" value="1"/>
</dbReference>
<evidence type="ECO:0000313" key="3">
    <source>
        <dbReference type="Proteomes" id="UP000831485"/>
    </source>
</evidence>
<accession>A0ABY4LI08</accession>
<dbReference type="Gene3D" id="2.160.10.10">
    <property type="entry name" value="Hexapeptide repeat proteins"/>
    <property type="match status" value="1"/>
</dbReference>
<dbReference type="EMBL" id="CP096574">
    <property type="protein sequence ID" value="UPU37623.1"/>
    <property type="molecule type" value="Genomic_DNA"/>
</dbReference>
<dbReference type="Proteomes" id="UP000831485">
    <property type="component" value="Chromosome"/>
</dbReference>
<sequence length="221" mass="23890">MDYFVHQSSYVDKGAQIGAGSKIWHFCHVMSGATIGERCSFGQNCVVSPGVVIGSNVKVQNNVSIYEGTIIEDDVFLGPSCVLTNVTNPRSQVLRRALYEKTLVRRGASVGANATIVCGITLGRYCFVAAGAVVAKDVPDYAMMVGVPARQKGWMSRHGHLLKKPDASGTMTCPESGLRYREVEPGLLRCLDLDEEAPLPEEMAVGKESYDVFKGAGNERN</sequence>
<organism evidence="2 3">
    <name type="scientific">Geomonas paludis</name>
    <dbReference type="NCBI Taxonomy" id="2740185"/>
    <lineage>
        <taxon>Bacteria</taxon>
        <taxon>Pseudomonadati</taxon>
        <taxon>Thermodesulfobacteriota</taxon>
        <taxon>Desulfuromonadia</taxon>
        <taxon>Geobacterales</taxon>
        <taxon>Geobacteraceae</taxon>
        <taxon>Geomonas</taxon>
    </lineage>
</organism>
<dbReference type="SUPFAM" id="SSF51161">
    <property type="entry name" value="Trimeric LpxA-like enzymes"/>
    <property type="match status" value="1"/>
</dbReference>
<dbReference type="PANTHER" id="PTHR43300">
    <property type="entry name" value="ACETYLTRANSFERASE"/>
    <property type="match status" value="1"/>
</dbReference>
<dbReference type="RefSeq" id="WP_248647137.1">
    <property type="nucleotide sequence ID" value="NZ_CP096574.1"/>
</dbReference>
<proteinExistence type="inferred from homology"/>
<keyword evidence="3" id="KW-1185">Reference proteome</keyword>
<protein>
    <submittedName>
        <fullName evidence="2">Acetyltransferase</fullName>
    </submittedName>
</protein>
<gene>
    <name evidence="2" type="ORF">M1B72_07920</name>
</gene>
<dbReference type="CDD" id="cd03358">
    <property type="entry name" value="LbH_WxcM_N_like"/>
    <property type="match status" value="1"/>
</dbReference>
<dbReference type="Pfam" id="PF14602">
    <property type="entry name" value="Hexapep_2"/>
    <property type="match status" value="1"/>
</dbReference>
<name>A0ABY4LI08_9BACT</name>
<comment type="similarity">
    <text evidence="1">Belongs to the transferase hexapeptide repeat family.</text>
</comment>
<evidence type="ECO:0000313" key="2">
    <source>
        <dbReference type="EMBL" id="UPU37623.1"/>
    </source>
</evidence>
<dbReference type="InterPro" id="IPR001451">
    <property type="entry name" value="Hexapep"/>
</dbReference>